<evidence type="ECO:0000313" key="2">
    <source>
        <dbReference type="Proteomes" id="UP000236173"/>
    </source>
</evidence>
<dbReference type="AlphaFoldDB" id="A0A2H5XCB3"/>
<accession>A0A2H5XCB3</accession>
<reference evidence="2" key="1">
    <citation type="submission" date="2017-09" db="EMBL/GenBank/DDBJ databases">
        <title>Metaegenomics of thermophilic ammonia-oxidizing enrichment culture.</title>
        <authorList>
            <person name="Kato S."/>
            <person name="Suzuki K."/>
        </authorList>
    </citation>
    <scope>NUCLEOTIDE SEQUENCE [LARGE SCALE GENOMIC DNA]</scope>
</reference>
<comment type="caution">
    <text evidence="1">The sequence shown here is derived from an EMBL/GenBank/DDBJ whole genome shotgun (WGS) entry which is preliminary data.</text>
</comment>
<sequence>MSRRKASGASKDAPSEALLKVHVDDIEAALKELSRVAKKGCIIVPHWTFEGLWNKDYHLWLISERNGRMVFRRKCRLFDMHTAEFRDRAKQLFWRLYSHHREVFEVRYEWEGQITYEIIRCGCPDFVPQHTASVDATCSKPIPLKGRIKRWGRIAVTRMLRWVWMKLGWLPKYTAPQRR</sequence>
<evidence type="ECO:0000313" key="1">
    <source>
        <dbReference type="EMBL" id="GBC98804.1"/>
    </source>
</evidence>
<dbReference type="EMBL" id="BEHT01000016">
    <property type="protein sequence ID" value="GBC98804.1"/>
    <property type="molecule type" value="Genomic_DNA"/>
</dbReference>
<name>A0A2H5XCB3_9BACT</name>
<protein>
    <submittedName>
        <fullName evidence="1">Uncharacterized protein</fullName>
    </submittedName>
</protein>
<proteinExistence type="predicted"/>
<dbReference type="Proteomes" id="UP000236173">
    <property type="component" value="Unassembled WGS sequence"/>
</dbReference>
<gene>
    <name evidence="1" type="ORF">HRbin17_01319</name>
</gene>
<organism evidence="1 2">
    <name type="scientific">Candidatus Fervidibacter japonicus</name>
    <dbReference type="NCBI Taxonomy" id="2035412"/>
    <lineage>
        <taxon>Bacteria</taxon>
        <taxon>Candidatus Fervidibacterota</taxon>
        <taxon>Candidatus Fervidibacter</taxon>
    </lineage>
</organism>